<dbReference type="InterPro" id="IPR013154">
    <property type="entry name" value="ADH-like_N"/>
</dbReference>
<dbReference type="Gene3D" id="3.90.180.10">
    <property type="entry name" value="Medium-chain alcohol dehydrogenases, catalytic domain"/>
    <property type="match status" value="1"/>
</dbReference>
<evidence type="ECO:0000256" key="4">
    <source>
        <dbReference type="ARBA" id="ARBA00023002"/>
    </source>
</evidence>
<comment type="cofactor">
    <cofactor evidence="1">
        <name>Zn(2+)</name>
        <dbReference type="ChEBI" id="CHEBI:29105"/>
    </cofactor>
</comment>
<dbReference type="Gene3D" id="3.40.50.720">
    <property type="entry name" value="NAD(P)-binding Rossmann-like Domain"/>
    <property type="match status" value="1"/>
</dbReference>
<keyword evidence="4" id="KW-0560">Oxidoreductase</keyword>
<gene>
    <name evidence="7" type="ORF">UFOPK1842_00684</name>
</gene>
<dbReference type="PROSITE" id="PS00059">
    <property type="entry name" value="ADH_ZINC"/>
    <property type="match status" value="1"/>
</dbReference>
<keyword evidence="3" id="KW-0862">Zinc</keyword>
<evidence type="ECO:0000259" key="5">
    <source>
        <dbReference type="Pfam" id="PF08240"/>
    </source>
</evidence>
<dbReference type="Pfam" id="PF08240">
    <property type="entry name" value="ADH_N"/>
    <property type="match status" value="1"/>
</dbReference>
<dbReference type="InterPro" id="IPR031640">
    <property type="entry name" value="Glu_dehyd_C"/>
</dbReference>
<dbReference type="SUPFAM" id="SSF51735">
    <property type="entry name" value="NAD(P)-binding Rossmann-fold domains"/>
    <property type="match status" value="1"/>
</dbReference>
<dbReference type="GO" id="GO:0008270">
    <property type="term" value="F:zinc ion binding"/>
    <property type="evidence" value="ECO:0007669"/>
    <property type="project" value="InterPro"/>
</dbReference>
<feature type="domain" description="Alcohol dehydrogenase-like N-terminal" evidence="5">
    <location>
        <begin position="35"/>
        <end position="142"/>
    </location>
</feature>
<dbReference type="InterPro" id="IPR011032">
    <property type="entry name" value="GroES-like_sf"/>
</dbReference>
<reference evidence="7" key="1">
    <citation type="submission" date="2020-05" db="EMBL/GenBank/DDBJ databases">
        <authorList>
            <person name="Chiriac C."/>
            <person name="Salcher M."/>
            <person name="Ghai R."/>
            <person name="Kavagutti S V."/>
        </authorList>
    </citation>
    <scope>NUCLEOTIDE SEQUENCE</scope>
</reference>
<dbReference type="PANTHER" id="PTHR43401:SF2">
    <property type="entry name" value="L-THREONINE 3-DEHYDROGENASE"/>
    <property type="match status" value="1"/>
</dbReference>
<protein>
    <submittedName>
        <fullName evidence="7">Unannotated protein</fullName>
    </submittedName>
</protein>
<evidence type="ECO:0000256" key="2">
    <source>
        <dbReference type="ARBA" id="ARBA00022723"/>
    </source>
</evidence>
<dbReference type="Pfam" id="PF16912">
    <property type="entry name" value="Glu_dehyd_C"/>
    <property type="match status" value="1"/>
</dbReference>
<dbReference type="SUPFAM" id="SSF50129">
    <property type="entry name" value="GroES-like"/>
    <property type="match status" value="1"/>
</dbReference>
<evidence type="ECO:0000313" key="7">
    <source>
        <dbReference type="EMBL" id="CAB4609368.1"/>
    </source>
</evidence>
<sequence>MLSLLVVFPVIMKSLITTGDGTAELVEVADPVAAPGELLVAPIAAGICGTDLEIISGDGDPAFVKYPASLGHEWTGKVIGHGPGVSEPAIGSRVVVTGIIPCKECFECKNGDTNRCLIYDEIGFTRPGAAAELITVPAWLAHVVGDNVSNESAMLAEPTAVVTQAFMKANPKQGSKILIIGDGTIALIAATMAKTYKPELIHMLGLKDGQNEIAKTAGADKFLTQPLDEKYDLIIEAAGAPARISAAIGQLVRGGTLLLLGYPGHQRTAEIVIDDVINGDLNIIGSFGSSLAAWEKTVEMFNSGKLDLGYLVTHKFKLSEFSEAIEALKSAPAPRGKIALIIN</sequence>
<name>A0A6J6HL01_9ZZZZ</name>
<dbReference type="EMBL" id="CAEZUQ010000072">
    <property type="protein sequence ID" value="CAB4609368.1"/>
    <property type="molecule type" value="Genomic_DNA"/>
</dbReference>
<accession>A0A6J6HL01</accession>
<dbReference type="InterPro" id="IPR050129">
    <property type="entry name" value="Zn_alcohol_dh"/>
</dbReference>
<proteinExistence type="predicted"/>
<evidence type="ECO:0000256" key="1">
    <source>
        <dbReference type="ARBA" id="ARBA00001947"/>
    </source>
</evidence>
<feature type="domain" description="Glucose dehydrogenase C-terminal" evidence="6">
    <location>
        <begin position="152"/>
        <end position="327"/>
    </location>
</feature>
<dbReference type="AlphaFoldDB" id="A0A6J6HL01"/>
<dbReference type="InterPro" id="IPR036291">
    <property type="entry name" value="NAD(P)-bd_dom_sf"/>
</dbReference>
<keyword evidence="2" id="KW-0479">Metal-binding</keyword>
<evidence type="ECO:0000256" key="3">
    <source>
        <dbReference type="ARBA" id="ARBA00022833"/>
    </source>
</evidence>
<evidence type="ECO:0000259" key="6">
    <source>
        <dbReference type="Pfam" id="PF16912"/>
    </source>
</evidence>
<dbReference type="GO" id="GO:0016491">
    <property type="term" value="F:oxidoreductase activity"/>
    <property type="evidence" value="ECO:0007669"/>
    <property type="project" value="UniProtKB-KW"/>
</dbReference>
<dbReference type="InterPro" id="IPR002328">
    <property type="entry name" value="ADH_Zn_CS"/>
</dbReference>
<organism evidence="7">
    <name type="scientific">freshwater metagenome</name>
    <dbReference type="NCBI Taxonomy" id="449393"/>
    <lineage>
        <taxon>unclassified sequences</taxon>
        <taxon>metagenomes</taxon>
        <taxon>ecological metagenomes</taxon>
    </lineage>
</organism>
<dbReference type="PANTHER" id="PTHR43401">
    <property type="entry name" value="L-THREONINE 3-DEHYDROGENASE"/>
    <property type="match status" value="1"/>
</dbReference>